<evidence type="ECO:0000256" key="5">
    <source>
        <dbReference type="ARBA" id="ARBA00023163"/>
    </source>
</evidence>
<evidence type="ECO:0000256" key="7">
    <source>
        <dbReference type="ARBA" id="ARBA00033135"/>
    </source>
</evidence>
<dbReference type="SUPFAM" id="SSF50118">
    <property type="entry name" value="Cell growth inhibitor/plasmid maintenance toxic component"/>
    <property type="match status" value="1"/>
</dbReference>
<keyword evidence="9" id="KW-1185">Reference proteome</keyword>
<dbReference type="InterPro" id="IPR002712">
    <property type="entry name" value="CcdB"/>
</dbReference>
<keyword evidence="5" id="KW-0804">Transcription</keyword>
<dbReference type="InterPro" id="IPR011067">
    <property type="entry name" value="Plasmid_toxin/cell-grow_inhib"/>
</dbReference>
<dbReference type="GO" id="GO:0008657">
    <property type="term" value="F:DNA topoisomerase type II (double strand cut, ATP-hydrolyzing) inhibitor activity"/>
    <property type="evidence" value="ECO:0007669"/>
    <property type="project" value="InterPro"/>
</dbReference>
<evidence type="ECO:0000256" key="1">
    <source>
        <dbReference type="ARBA" id="ARBA00005230"/>
    </source>
</evidence>
<dbReference type="Pfam" id="PF01845">
    <property type="entry name" value="CcdB"/>
    <property type="match status" value="1"/>
</dbReference>
<proteinExistence type="inferred from homology"/>
<reference evidence="8 9" key="1">
    <citation type="journal article" date="2013" name="Antonie Van Leeuwenhoek">
        <title>Sphingomonas ginsenosidivorax sp. nov., with the ability to transform ginsenosides.</title>
        <authorList>
            <person name="Jin X.F."/>
            <person name="Kim J.K."/>
            <person name="Liu Q.M."/>
            <person name="Kang M.S."/>
            <person name="He D."/>
            <person name="Jin F.X."/>
            <person name="Kim S.C."/>
            <person name="Im W.T."/>
        </authorList>
    </citation>
    <scope>NUCLEOTIDE SEQUENCE [LARGE SCALE GENOMIC DNA]</scope>
    <source>
        <strain evidence="8 9">KHI67</strain>
    </source>
</reference>
<comment type="similarity">
    <text evidence="1">Belongs to the CcdB toxin family.</text>
</comment>
<keyword evidence="4" id="KW-0805">Transcription regulation</keyword>
<sequence>MAQFNVYRIEGYGLVVDCQSDLLDEMGSRVVAPLRDPEDPSVSKSRLNPLVMLDGISYRVGTQFLRAVYRRQLGSSVGSLQVHEYEIKGAIDFLVNGF</sequence>
<dbReference type="RefSeq" id="WP_147083638.1">
    <property type="nucleotide sequence ID" value="NZ_VOQR01000001.1"/>
</dbReference>
<evidence type="ECO:0000256" key="2">
    <source>
        <dbReference type="ARBA" id="ARBA00015075"/>
    </source>
</evidence>
<evidence type="ECO:0000313" key="8">
    <source>
        <dbReference type="EMBL" id="TXC72364.1"/>
    </source>
</evidence>
<dbReference type="EMBL" id="VOQR01000001">
    <property type="protein sequence ID" value="TXC72364.1"/>
    <property type="molecule type" value="Genomic_DNA"/>
</dbReference>
<accession>A0A5C6UIY9</accession>
<protein>
    <recommendedName>
        <fullName evidence="2">Toxin CcdB</fullName>
    </recommendedName>
    <alternativeName>
        <fullName evidence="7">Cytotoxic protein CcdB</fullName>
    </alternativeName>
    <alternativeName>
        <fullName evidence="6">Protein LetD</fullName>
    </alternativeName>
</protein>
<keyword evidence="3" id="KW-0678">Repressor</keyword>
<dbReference type="GO" id="GO:0006276">
    <property type="term" value="P:plasmid maintenance"/>
    <property type="evidence" value="ECO:0007669"/>
    <property type="project" value="InterPro"/>
</dbReference>
<gene>
    <name evidence="8" type="ORF">FSB78_16490</name>
</gene>
<dbReference type="Gene3D" id="2.30.30.110">
    <property type="match status" value="1"/>
</dbReference>
<name>A0A5C6UIY9_9SPHN</name>
<organism evidence="8 9">
    <name type="scientific">Sphingomonas ginsenosidivorax</name>
    <dbReference type="NCBI Taxonomy" id="862135"/>
    <lineage>
        <taxon>Bacteria</taxon>
        <taxon>Pseudomonadati</taxon>
        <taxon>Pseudomonadota</taxon>
        <taxon>Alphaproteobacteria</taxon>
        <taxon>Sphingomonadales</taxon>
        <taxon>Sphingomonadaceae</taxon>
        <taxon>Sphingomonas</taxon>
    </lineage>
</organism>
<dbReference type="OrthoDB" id="9813510at2"/>
<evidence type="ECO:0000313" key="9">
    <source>
        <dbReference type="Proteomes" id="UP000321250"/>
    </source>
</evidence>
<dbReference type="AlphaFoldDB" id="A0A5C6UIY9"/>
<evidence type="ECO:0000256" key="3">
    <source>
        <dbReference type="ARBA" id="ARBA00022491"/>
    </source>
</evidence>
<comment type="caution">
    <text evidence="8">The sequence shown here is derived from an EMBL/GenBank/DDBJ whole genome shotgun (WGS) entry which is preliminary data.</text>
</comment>
<dbReference type="Proteomes" id="UP000321250">
    <property type="component" value="Unassembled WGS sequence"/>
</dbReference>
<evidence type="ECO:0000256" key="6">
    <source>
        <dbReference type="ARBA" id="ARBA00029628"/>
    </source>
</evidence>
<evidence type="ECO:0000256" key="4">
    <source>
        <dbReference type="ARBA" id="ARBA00023015"/>
    </source>
</evidence>